<evidence type="ECO:0000256" key="1">
    <source>
        <dbReference type="ARBA" id="ARBA00022741"/>
    </source>
</evidence>
<keyword evidence="2" id="KW-0378">Hydrolase</keyword>
<dbReference type="GO" id="GO:0016787">
    <property type="term" value="F:hydrolase activity"/>
    <property type="evidence" value="ECO:0007669"/>
    <property type="project" value="UniProtKB-KW"/>
</dbReference>
<accession>A0A1Y3BRT0</accession>
<gene>
    <name evidence="5" type="ORF">BLA29_014118</name>
</gene>
<dbReference type="GO" id="GO:0006366">
    <property type="term" value="P:transcription by RNA polymerase II"/>
    <property type="evidence" value="ECO:0007669"/>
    <property type="project" value="TreeGrafter"/>
</dbReference>
<evidence type="ECO:0000313" key="5">
    <source>
        <dbReference type="EMBL" id="OTF82744.1"/>
    </source>
</evidence>
<evidence type="ECO:0000256" key="3">
    <source>
        <dbReference type="ARBA" id="ARBA00022840"/>
    </source>
</evidence>
<evidence type="ECO:0000256" key="2">
    <source>
        <dbReference type="ARBA" id="ARBA00022801"/>
    </source>
</evidence>
<proteinExistence type="predicted"/>
<dbReference type="OrthoDB" id="272481at2759"/>
<keyword evidence="3" id="KW-0067">ATP-binding</keyword>
<evidence type="ECO:0000313" key="6">
    <source>
        <dbReference type="Proteomes" id="UP000194236"/>
    </source>
</evidence>
<dbReference type="Gene3D" id="3.40.50.300">
    <property type="entry name" value="P-loop containing nucleotide triphosphate hydrolases"/>
    <property type="match status" value="1"/>
</dbReference>
<dbReference type="GO" id="GO:0005634">
    <property type="term" value="C:nucleus"/>
    <property type="evidence" value="ECO:0007669"/>
    <property type="project" value="TreeGrafter"/>
</dbReference>
<dbReference type="Pfam" id="PF06733">
    <property type="entry name" value="DEAD_2"/>
    <property type="match status" value="1"/>
</dbReference>
<dbReference type="GO" id="GO:0003684">
    <property type="term" value="F:damaged DNA binding"/>
    <property type="evidence" value="ECO:0007669"/>
    <property type="project" value="TreeGrafter"/>
</dbReference>
<dbReference type="GO" id="GO:0005524">
    <property type="term" value="F:ATP binding"/>
    <property type="evidence" value="ECO:0007669"/>
    <property type="project" value="UniProtKB-KW"/>
</dbReference>
<keyword evidence="1" id="KW-0547">Nucleotide-binding</keyword>
<dbReference type="GO" id="GO:0003678">
    <property type="term" value="F:DNA helicase activity"/>
    <property type="evidence" value="ECO:0007669"/>
    <property type="project" value="InterPro"/>
</dbReference>
<dbReference type="GO" id="GO:0045951">
    <property type="term" value="P:positive regulation of mitotic recombination"/>
    <property type="evidence" value="ECO:0007669"/>
    <property type="project" value="TreeGrafter"/>
</dbReference>
<dbReference type="EMBL" id="MUJZ01006928">
    <property type="protein sequence ID" value="OTF82744.1"/>
    <property type="molecule type" value="Genomic_DNA"/>
</dbReference>
<feature type="non-terminal residue" evidence="5">
    <location>
        <position position="88"/>
    </location>
</feature>
<dbReference type="Proteomes" id="UP000194236">
    <property type="component" value="Unassembled WGS sequence"/>
</dbReference>
<feature type="domain" description="Helicase ATP-binding" evidence="4">
    <location>
        <begin position="1"/>
        <end position="88"/>
    </location>
</feature>
<dbReference type="PANTHER" id="PTHR11472">
    <property type="entry name" value="DNA REPAIR DEAD HELICASE RAD3/XP-D SUBFAMILY MEMBER"/>
    <property type="match status" value="1"/>
</dbReference>
<evidence type="ECO:0000259" key="4">
    <source>
        <dbReference type="PROSITE" id="PS51193"/>
    </source>
</evidence>
<organism evidence="5 6">
    <name type="scientific">Euroglyphus maynei</name>
    <name type="common">Mayne's house dust mite</name>
    <dbReference type="NCBI Taxonomy" id="6958"/>
    <lineage>
        <taxon>Eukaryota</taxon>
        <taxon>Metazoa</taxon>
        <taxon>Ecdysozoa</taxon>
        <taxon>Arthropoda</taxon>
        <taxon>Chelicerata</taxon>
        <taxon>Arachnida</taxon>
        <taxon>Acari</taxon>
        <taxon>Acariformes</taxon>
        <taxon>Sarcoptiformes</taxon>
        <taxon>Astigmata</taxon>
        <taxon>Psoroptidia</taxon>
        <taxon>Analgoidea</taxon>
        <taxon>Pyroglyphidae</taxon>
        <taxon>Pyroglyphinae</taxon>
        <taxon>Euroglyphus</taxon>
    </lineage>
</organism>
<comment type="caution">
    <text evidence="5">The sequence shown here is derived from an EMBL/GenBank/DDBJ whole genome shotgun (WGS) entry which is preliminary data.</text>
</comment>
<dbReference type="PROSITE" id="PS51193">
    <property type="entry name" value="HELICASE_ATP_BIND_2"/>
    <property type="match status" value="1"/>
</dbReference>
<dbReference type="AlphaFoldDB" id="A0A1Y3BRT0"/>
<dbReference type="InterPro" id="IPR010614">
    <property type="entry name" value="RAD3-like_helicase_DEAD"/>
</dbReference>
<dbReference type="InterPro" id="IPR014013">
    <property type="entry name" value="Helic_SF1/SF2_ATP-bd_DinG/Rad3"/>
</dbReference>
<dbReference type="PANTHER" id="PTHR11472:SF1">
    <property type="entry name" value="GENERAL TRANSCRIPTION AND DNA REPAIR FACTOR IIH HELICASE SUBUNIT XPD"/>
    <property type="match status" value="1"/>
</dbReference>
<dbReference type="InterPro" id="IPR045028">
    <property type="entry name" value="DinG/Rad3-like"/>
</dbReference>
<keyword evidence="6" id="KW-1185">Reference proteome</keyword>
<reference evidence="5 6" key="1">
    <citation type="submission" date="2017-03" db="EMBL/GenBank/DDBJ databases">
        <title>Genome Survey of Euroglyphus maynei.</title>
        <authorList>
            <person name="Arlian L.G."/>
            <person name="Morgan M.S."/>
            <person name="Rider S.D."/>
        </authorList>
    </citation>
    <scope>NUCLEOTIDE SEQUENCE [LARGE SCALE GENOMIC DNA]</scope>
    <source>
        <strain evidence="5">Arlian Lab</strain>
        <tissue evidence="5">Whole body</tissue>
    </source>
</reference>
<name>A0A1Y3BRT0_EURMA</name>
<dbReference type="InterPro" id="IPR027417">
    <property type="entry name" value="P-loop_NTPase"/>
</dbReference>
<protein>
    <recommendedName>
        <fullName evidence="4">Helicase ATP-binding domain-containing protein</fullName>
    </recommendedName>
</protein>
<dbReference type="SUPFAM" id="SSF52540">
    <property type="entry name" value="P-loop containing nucleoside triphosphate hydrolases"/>
    <property type="match status" value="1"/>
</dbReference>
<sequence>MCHLKKCLDAKGHGVLEMPSGTGKTTSLLSLIVAYQKRYPHSLKKLIYCSRTIPEIEKVIEELRKLHEYYIEVNNDDALVGLCLTSRK</sequence>